<dbReference type="InterPro" id="IPR010233">
    <property type="entry name" value="UbiG_MeTrfase"/>
</dbReference>
<feature type="non-terminal residue" evidence="7">
    <location>
        <position position="195"/>
    </location>
</feature>
<sequence>MPTLISVSSRKQLATGSRGSGGRSSEDSTTMTANTLNSGLVFQSEIASHEAQSAHWWDLKGSMRPLHTMNKLRIPLIKEGLLAKKRISPEQAAKKSFLEGLNILDVGCGGGILCEALAQAGGRVTGVDPSVELIAVAQSHAALLDVSPPTYVCDTIESHSARFPAYYDVVVASEVVEHVPNKETFLTACVAALKP</sequence>
<keyword evidence="4" id="KW-0949">S-adenosyl-L-methionine</keyword>
<dbReference type="AlphaFoldDB" id="A0A1B6KM74"/>
<dbReference type="InterPro" id="IPR013216">
    <property type="entry name" value="Methyltransf_11"/>
</dbReference>
<feature type="region of interest" description="Disordered" evidence="5">
    <location>
        <begin position="1"/>
        <end position="30"/>
    </location>
</feature>
<dbReference type="GO" id="GO:0010420">
    <property type="term" value="F:polyprenyldihydroxybenzoate methyltransferase activity"/>
    <property type="evidence" value="ECO:0007669"/>
    <property type="project" value="InterPro"/>
</dbReference>
<feature type="compositionally biased region" description="Polar residues" evidence="5">
    <location>
        <begin position="1"/>
        <end position="15"/>
    </location>
</feature>
<evidence type="ECO:0000313" key="7">
    <source>
        <dbReference type="EMBL" id="JAT12552.1"/>
    </source>
</evidence>
<evidence type="ECO:0000256" key="3">
    <source>
        <dbReference type="ARBA" id="ARBA00022688"/>
    </source>
</evidence>
<dbReference type="SUPFAM" id="SSF53335">
    <property type="entry name" value="S-adenosyl-L-methionine-dependent methyltransferases"/>
    <property type="match status" value="1"/>
</dbReference>
<reference evidence="7" key="1">
    <citation type="submission" date="2015-11" db="EMBL/GenBank/DDBJ databases">
        <title>De novo transcriptome assembly of four potential Pierce s Disease insect vectors from Arizona vineyards.</title>
        <authorList>
            <person name="Tassone E.E."/>
        </authorList>
    </citation>
    <scope>NUCLEOTIDE SEQUENCE</scope>
</reference>
<dbReference type="PANTHER" id="PTHR43464">
    <property type="entry name" value="METHYLTRANSFERASE"/>
    <property type="match status" value="1"/>
</dbReference>
<dbReference type="Gene3D" id="3.40.50.150">
    <property type="entry name" value="Vaccinia Virus protein VP39"/>
    <property type="match status" value="1"/>
</dbReference>
<name>A0A1B6KM74_9HEMI</name>
<evidence type="ECO:0000259" key="6">
    <source>
        <dbReference type="Pfam" id="PF08241"/>
    </source>
</evidence>
<gene>
    <name evidence="7" type="ORF">g.23834</name>
</gene>
<keyword evidence="1" id="KW-0489">Methyltransferase</keyword>
<keyword evidence="3" id="KW-0831">Ubiquinone biosynthesis</keyword>
<evidence type="ECO:0000256" key="5">
    <source>
        <dbReference type="SAM" id="MobiDB-lite"/>
    </source>
</evidence>
<dbReference type="GO" id="GO:0005739">
    <property type="term" value="C:mitochondrion"/>
    <property type="evidence" value="ECO:0007669"/>
    <property type="project" value="TreeGrafter"/>
</dbReference>
<dbReference type="GO" id="GO:0032259">
    <property type="term" value="P:methylation"/>
    <property type="evidence" value="ECO:0007669"/>
    <property type="project" value="UniProtKB-KW"/>
</dbReference>
<evidence type="ECO:0000256" key="1">
    <source>
        <dbReference type="ARBA" id="ARBA00022603"/>
    </source>
</evidence>
<dbReference type="NCBIfam" id="TIGR01983">
    <property type="entry name" value="UbiG"/>
    <property type="match status" value="1"/>
</dbReference>
<dbReference type="CDD" id="cd02440">
    <property type="entry name" value="AdoMet_MTases"/>
    <property type="match status" value="1"/>
</dbReference>
<protein>
    <recommendedName>
        <fullName evidence="6">Methyltransferase type 11 domain-containing protein</fullName>
    </recommendedName>
</protein>
<organism evidence="7">
    <name type="scientific">Graphocephala atropunctata</name>
    <dbReference type="NCBI Taxonomy" id="36148"/>
    <lineage>
        <taxon>Eukaryota</taxon>
        <taxon>Metazoa</taxon>
        <taxon>Ecdysozoa</taxon>
        <taxon>Arthropoda</taxon>
        <taxon>Hexapoda</taxon>
        <taxon>Insecta</taxon>
        <taxon>Pterygota</taxon>
        <taxon>Neoptera</taxon>
        <taxon>Paraneoptera</taxon>
        <taxon>Hemiptera</taxon>
        <taxon>Auchenorrhyncha</taxon>
        <taxon>Membracoidea</taxon>
        <taxon>Cicadellidae</taxon>
        <taxon>Cicadellinae</taxon>
        <taxon>Cicadellini</taxon>
        <taxon>Graphocephala</taxon>
    </lineage>
</organism>
<evidence type="ECO:0000256" key="4">
    <source>
        <dbReference type="ARBA" id="ARBA00022691"/>
    </source>
</evidence>
<proteinExistence type="predicted"/>
<keyword evidence="2" id="KW-0808">Transferase</keyword>
<dbReference type="InterPro" id="IPR029063">
    <property type="entry name" value="SAM-dependent_MTases_sf"/>
</dbReference>
<evidence type="ECO:0000256" key="2">
    <source>
        <dbReference type="ARBA" id="ARBA00022679"/>
    </source>
</evidence>
<feature type="domain" description="Methyltransferase type 11" evidence="6">
    <location>
        <begin position="104"/>
        <end position="195"/>
    </location>
</feature>
<dbReference type="Pfam" id="PF08241">
    <property type="entry name" value="Methyltransf_11"/>
    <property type="match status" value="1"/>
</dbReference>
<dbReference type="EMBL" id="GEBQ01027425">
    <property type="protein sequence ID" value="JAT12552.1"/>
    <property type="molecule type" value="Transcribed_RNA"/>
</dbReference>
<accession>A0A1B6KM74</accession>
<dbReference type="GO" id="GO:0061542">
    <property type="term" value="F:3-demethylubiquinol 3-O-methyltransferase activity"/>
    <property type="evidence" value="ECO:0007669"/>
    <property type="project" value="InterPro"/>
</dbReference>
<dbReference type="PANTHER" id="PTHR43464:SF19">
    <property type="entry name" value="UBIQUINONE BIOSYNTHESIS O-METHYLTRANSFERASE, MITOCHONDRIAL"/>
    <property type="match status" value="1"/>
</dbReference>